<keyword evidence="2" id="KW-1185">Reference proteome</keyword>
<organism evidence="1 2">
    <name type="scientific">Panaeolus cyanescens</name>
    <dbReference type="NCBI Taxonomy" id="181874"/>
    <lineage>
        <taxon>Eukaryota</taxon>
        <taxon>Fungi</taxon>
        <taxon>Dikarya</taxon>
        <taxon>Basidiomycota</taxon>
        <taxon>Agaricomycotina</taxon>
        <taxon>Agaricomycetes</taxon>
        <taxon>Agaricomycetidae</taxon>
        <taxon>Agaricales</taxon>
        <taxon>Agaricineae</taxon>
        <taxon>Galeropsidaceae</taxon>
        <taxon>Panaeolus</taxon>
    </lineage>
</organism>
<dbReference type="EMBL" id="NHTK01000537">
    <property type="protein sequence ID" value="PPR07006.1"/>
    <property type="molecule type" value="Genomic_DNA"/>
</dbReference>
<comment type="caution">
    <text evidence="1">The sequence shown here is derived from an EMBL/GenBank/DDBJ whole genome shotgun (WGS) entry which is preliminary data.</text>
</comment>
<dbReference type="InParanoid" id="A0A409YVF8"/>
<accession>A0A409YVF8</accession>
<evidence type="ECO:0000313" key="2">
    <source>
        <dbReference type="Proteomes" id="UP000284842"/>
    </source>
</evidence>
<proteinExistence type="predicted"/>
<protein>
    <submittedName>
        <fullName evidence="1">Uncharacterized protein</fullName>
    </submittedName>
</protein>
<gene>
    <name evidence="1" type="ORF">CVT24_010892</name>
</gene>
<sequence>MIRSEVDSIHSVGTLTDFYEDETDDNSDLRYVVVAIRIAIFYEDEIDDNSDLRESKPFFIEEIDAIAPQDHVAPIFDCALITPDHIAEIKIRLAELTRIHRIKYPLPSYMGDRASLIPADEADSATEYATEKTVISLKDVREDRISRYTSFISVGSRDIRRSAYYLNLAKVKELIGVDAYRCIDAAYHFVRVGPFIHVGVASPNCISLDSRQRMVIMGSRQPAVCIMIGAVQECHLTQNNVKTGDEVPVEQMNNRHIKISPCFQTAVAFRSILRKVFARDILRVPFVSESEIVFSTKKLNTARPPPMPMPVKNSRMYGLSSGHIKLDDHNSHNIAVITRDLWYNVQEWRAHLDFHDIVPIFDATKTDFLFTKDAFSLLRDLPRFPGEVPSDALVAVAFSSSVVDVAVSKPLVILGIQFVIVLRVVELPENNN</sequence>
<reference evidence="1 2" key="1">
    <citation type="journal article" date="2018" name="Evol. Lett.">
        <title>Horizontal gene cluster transfer increased hallucinogenic mushroom diversity.</title>
        <authorList>
            <person name="Reynolds H.T."/>
            <person name="Vijayakumar V."/>
            <person name="Gluck-Thaler E."/>
            <person name="Korotkin H.B."/>
            <person name="Matheny P.B."/>
            <person name="Slot J.C."/>
        </authorList>
    </citation>
    <scope>NUCLEOTIDE SEQUENCE [LARGE SCALE GENOMIC DNA]</scope>
    <source>
        <strain evidence="1 2">2629</strain>
    </source>
</reference>
<dbReference type="STRING" id="181874.A0A409YVF8"/>
<name>A0A409YVF8_9AGAR</name>
<dbReference type="Proteomes" id="UP000284842">
    <property type="component" value="Unassembled WGS sequence"/>
</dbReference>
<dbReference type="AlphaFoldDB" id="A0A409YVF8"/>
<evidence type="ECO:0000313" key="1">
    <source>
        <dbReference type="EMBL" id="PPR07006.1"/>
    </source>
</evidence>